<name>A0A4U0NNS4_9ACTN</name>
<evidence type="ECO:0000313" key="3">
    <source>
        <dbReference type="Proteomes" id="UP000308697"/>
    </source>
</evidence>
<evidence type="ECO:0000313" key="2">
    <source>
        <dbReference type="EMBL" id="TJZ56161.1"/>
    </source>
</evidence>
<keyword evidence="3" id="KW-1185">Reference proteome</keyword>
<dbReference type="Proteomes" id="UP000308697">
    <property type="component" value="Unassembled WGS sequence"/>
</dbReference>
<proteinExistence type="predicted"/>
<sequence length="62" mass="6580">MRPLPGPDAAGPVAGRSSCRGDRPYEVEVAFPERTAATVPPGQDDRHLDMDAHPARLLAGKC</sequence>
<dbReference type="OrthoDB" id="3853096at2"/>
<comment type="caution">
    <text evidence="2">The sequence shown here is derived from an EMBL/GenBank/DDBJ whole genome shotgun (WGS) entry which is preliminary data.</text>
</comment>
<reference evidence="2 3" key="1">
    <citation type="submission" date="2019-04" db="EMBL/GenBank/DDBJ databases">
        <title>Streptomyces piniterrae sp. nov., a heliquinomycin-producing actinomycete isolated from rhizosphere soil of Pinus yunnanensis.</title>
        <authorList>
            <person name="Zhuang X."/>
            <person name="Zhao J."/>
        </authorList>
    </citation>
    <scope>NUCLEOTIDE SEQUENCE [LARGE SCALE GENOMIC DNA]</scope>
    <source>
        <strain evidence="3">jys28</strain>
    </source>
</reference>
<gene>
    <name evidence="2" type="ORF">FCH28_11940</name>
</gene>
<protein>
    <submittedName>
        <fullName evidence="2">Uncharacterized protein</fullName>
    </submittedName>
</protein>
<dbReference type="AlphaFoldDB" id="A0A4U0NNS4"/>
<organism evidence="2 3">
    <name type="scientific">Streptomyces piniterrae</name>
    <dbReference type="NCBI Taxonomy" id="2571125"/>
    <lineage>
        <taxon>Bacteria</taxon>
        <taxon>Bacillati</taxon>
        <taxon>Actinomycetota</taxon>
        <taxon>Actinomycetes</taxon>
        <taxon>Kitasatosporales</taxon>
        <taxon>Streptomycetaceae</taxon>
        <taxon>Streptomyces</taxon>
    </lineage>
</organism>
<accession>A0A4U0NNS4</accession>
<dbReference type="EMBL" id="SUMB01000003">
    <property type="protein sequence ID" value="TJZ56161.1"/>
    <property type="molecule type" value="Genomic_DNA"/>
</dbReference>
<feature type="region of interest" description="Disordered" evidence="1">
    <location>
        <begin position="1"/>
        <end position="22"/>
    </location>
</feature>
<evidence type="ECO:0000256" key="1">
    <source>
        <dbReference type="SAM" id="MobiDB-lite"/>
    </source>
</evidence>